<protein>
    <submittedName>
        <fullName evidence="1">Uncharacterized protein</fullName>
    </submittedName>
</protein>
<name>A0A0F9B2P7_9ZZZZ</name>
<gene>
    <name evidence="1" type="ORF">LCGC14_2839530</name>
</gene>
<dbReference type="AlphaFoldDB" id="A0A0F9B2P7"/>
<organism evidence="1">
    <name type="scientific">marine sediment metagenome</name>
    <dbReference type="NCBI Taxonomy" id="412755"/>
    <lineage>
        <taxon>unclassified sequences</taxon>
        <taxon>metagenomes</taxon>
        <taxon>ecological metagenomes</taxon>
    </lineage>
</organism>
<accession>A0A0F9B2P7</accession>
<dbReference type="EMBL" id="LAZR01054304">
    <property type="protein sequence ID" value="KKK78841.1"/>
    <property type="molecule type" value="Genomic_DNA"/>
</dbReference>
<proteinExistence type="predicted"/>
<sequence>MAKEDDKKETTSKDLEKTVKDLAKSVQSLAALPKTLEGLIGAMTAMNAKVDGLA</sequence>
<reference evidence="1" key="1">
    <citation type="journal article" date="2015" name="Nature">
        <title>Complex archaea that bridge the gap between prokaryotes and eukaryotes.</title>
        <authorList>
            <person name="Spang A."/>
            <person name="Saw J.H."/>
            <person name="Jorgensen S.L."/>
            <person name="Zaremba-Niedzwiedzka K."/>
            <person name="Martijn J."/>
            <person name="Lind A.E."/>
            <person name="van Eijk R."/>
            <person name="Schleper C."/>
            <person name="Guy L."/>
            <person name="Ettema T.J."/>
        </authorList>
    </citation>
    <scope>NUCLEOTIDE SEQUENCE</scope>
</reference>
<evidence type="ECO:0000313" key="1">
    <source>
        <dbReference type="EMBL" id="KKK78841.1"/>
    </source>
</evidence>
<comment type="caution">
    <text evidence="1">The sequence shown here is derived from an EMBL/GenBank/DDBJ whole genome shotgun (WGS) entry which is preliminary data.</text>
</comment>
<feature type="non-terminal residue" evidence="1">
    <location>
        <position position="54"/>
    </location>
</feature>